<dbReference type="InterPro" id="IPR036388">
    <property type="entry name" value="WH-like_DNA-bd_sf"/>
</dbReference>
<dbReference type="PANTHER" id="PTHR43132">
    <property type="entry name" value="ARSENICAL RESISTANCE OPERON REPRESSOR ARSR-RELATED"/>
    <property type="match status" value="1"/>
</dbReference>
<proteinExistence type="predicted"/>
<evidence type="ECO:0000313" key="5">
    <source>
        <dbReference type="EMBL" id="MDO6964981.1"/>
    </source>
</evidence>
<reference evidence="5" key="2">
    <citation type="submission" date="2023-07" db="EMBL/GenBank/DDBJ databases">
        <authorList>
            <person name="Shen H."/>
        </authorList>
    </citation>
    <scope>NUCLEOTIDE SEQUENCE</scope>
    <source>
        <strain evidence="5">TNR-22</strain>
    </source>
</reference>
<name>A0ABT8YMM2_9HYPH</name>
<dbReference type="InterPro" id="IPR011991">
    <property type="entry name" value="ArsR-like_HTH"/>
</dbReference>
<evidence type="ECO:0000259" key="4">
    <source>
        <dbReference type="PROSITE" id="PS50987"/>
    </source>
</evidence>
<dbReference type="PRINTS" id="PR00778">
    <property type="entry name" value="HTHARSR"/>
</dbReference>
<dbReference type="Pfam" id="PF01022">
    <property type="entry name" value="HTH_5"/>
    <property type="match status" value="1"/>
</dbReference>
<dbReference type="CDD" id="cd00090">
    <property type="entry name" value="HTH_ARSR"/>
    <property type="match status" value="1"/>
</dbReference>
<dbReference type="SMART" id="SM00418">
    <property type="entry name" value="HTH_ARSR"/>
    <property type="match status" value="1"/>
</dbReference>
<sequence length="114" mass="13006">MMMQETIDLDGLSREDISEFSSHVQEATDFLKALAHETRLMILCLLSEGEKTVSELEAKVRQPQAIVSQQLARLRAEEIVKTRREGRQIYYSIARAEIVTVVRALHTMFCAGHM</sequence>
<evidence type="ECO:0000313" key="6">
    <source>
        <dbReference type="Proteomes" id="UP001174932"/>
    </source>
</evidence>
<evidence type="ECO:0000256" key="2">
    <source>
        <dbReference type="ARBA" id="ARBA00023125"/>
    </source>
</evidence>
<protein>
    <submittedName>
        <fullName evidence="5">Metalloregulator ArsR/SmtB family transcription factor</fullName>
    </submittedName>
</protein>
<dbReference type="SUPFAM" id="SSF46785">
    <property type="entry name" value="Winged helix' DNA-binding domain"/>
    <property type="match status" value="1"/>
</dbReference>
<dbReference type="RefSeq" id="WP_304376898.1">
    <property type="nucleotide sequence ID" value="NZ_JAUOZU010000008.1"/>
</dbReference>
<gene>
    <name evidence="5" type="ORF">Q4481_13515</name>
</gene>
<dbReference type="NCBIfam" id="NF033788">
    <property type="entry name" value="HTH_metalloreg"/>
    <property type="match status" value="1"/>
</dbReference>
<dbReference type="InterPro" id="IPR001845">
    <property type="entry name" value="HTH_ArsR_DNA-bd_dom"/>
</dbReference>
<dbReference type="Gene3D" id="1.10.10.10">
    <property type="entry name" value="Winged helix-like DNA-binding domain superfamily/Winged helix DNA-binding domain"/>
    <property type="match status" value="1"/>
</dbReference>
<keyword evidence="2" id="KW-0238">DNA-binding</keyword>
<feature type="domain" description="HTH arsR-type" evidence="4">
    <location>
        <begin position="17"/>
        <end position="113"/>
    </location>
</feature>
<keyword evidence="3" id="KW-0804">Transcription</keyword>
<dbReference type="PANTHER" id="PTHR43132:SF2">
    <property type="entry name" value="ARSENICAL RESISTANCE OPERON REPRESSOR ARSR-RELATED"/>
    <property type="match status" value="1"/>
</dbReference>
<keyword evidence="6" id="KW-1185">Reference proteome</keyword>
<organism evidence="5 6">
    <name type="scientific">Rhizobium alvei</name>
    <dbReference type="NCBI Taxonomy" id="1132659"/>
    <lineage>
        <taxon>Bacteria</taxon>
        <taxon>Pseudomonadati</taxon>
        <taxon>Pseudomonadota</taxon>
        <taxon>Alphaproteobacteria</taxon>
        <taxon>Hyphomicrobiales</taxon>
        <taxon>Rhizobiaceae</taxon>
        <taxon>Rhizobium/Agrobacterium group</taxon>
        <taxon>Rhizobium</taxon>
    </lineage>
</organism>
<accession>A0ABT8YMM2</accession>
<dbReference type="PROSITE" id="PS50987">
    <property type="entry name" value="HTH_ARSR_2"/>
    <property type="match status" value="1"/>
</dbReference>
<dbReference type="EMBL" id="JAUOZU010000008">
    <property type="protein sequence ID" value="MDO6964981.1"/>
    <property type="molecule type" value="Genomic_DNA"/>
</dbReference>
<dbReference type="InterPro" id="IPR036390">
    <property type="entry name" value="WH_DNA-bd_sf"/>
</dbReference>
<evidence type="ECO:0000256" key="1">
    <source>
        <dbReference type="ARBA" id="ARBA00023015"/>
    </source>
</evidence>
<evidence type="ECO:0000256" key="3">
    <source>
        <dbReference type="ARBA" id="ARBA00023163"/>
    </source>
</evidence>
<comment type="caution">
    <text evidence="5">The sequence shown here is derived from an EMBL/GenBank/DDBJ whole genome shotgun (WGS) entry which is preliminary data.</text>
</comment>
<keyword evidence="1" id="KW-0805">Transcription regulation</keyword>
<reference evidence="5" key="1">
    <citation type="journal article" date="2015" name="Int. J. Syst. Evol. Microbiol.">
        <title>Rhizobium alvei sp. nov., isolated from a freshwater river.</title>
        <authorList>
            <person name="Sheu S.Y."/>
            <person name="Huang H.W."/>
            <person name="Young C.C."/>
            <person name="Chen W.M."/>
        </authorList>
    </citation>
    <scope>NUCLEOTIDE SEQUENCE</scope>
    <source>
        <strain evidence="5">TNR-22</strain>
    </source>
</reference>
<dbReference type="Proteomes" id="UP001174932">
    <property type="component" value="Unassembled WGS sequence"/>
</dbReference>
<dbReference type="InterPro" id="IPR051011">
    <property type="entry name" value="Metal_resp_trans_reg"/>
</dbReference>